<feature type="transmembrane region" description="Helical" evidence="7">
    <location>
        <begin position="177"/>
        <end position="198"/>
    </location>
</feature>
<gene>
    <name evidence="9" type="ORF">ACFPRA_12725</name>
</gene>
<feature type="transmembrane region" description="Helical" evidence="7">
    <location>
        <begin position="60"/>
        <end position="80"/>
    </location>
</feature>
<evidence type="ECO:0000256" key="4">
    <source>
        <dbReference type="ARBA" id="ARBA00022692"/>
    </source>
</evidence>
<evidence type="ECO:0000256" key="2">
    <source>
        <dbReference type="ARBA" id="ARBA00022475"/>
    </source>
</evidence>
<feature type="transmembrane region" description="Helical" evidence="7">
    <location>
        <begin position="363"/>
        <end position="388"/>
    </location>
</feature>
<dbReference type="Pfam" id="PF06808">
    <property type="entry name" value="DctM"/>
    <property type="match status" value="1"/>
</dbReference>
<keyword evidence="3" id="KW-0997">Cell inner membrane</keyword>
<feature type="transmembrane region" description="Helical" evidence="7">
    <location>
        <begin position="311"/>
        <end position="332"/>
    </location>
</feature>
<keyword evidence="5 7" id="KW-1133">Transmembrane helix</keyword>
<keyword evidence="4 7" id="KW-0812">Transmembrane</keyword>
<feature type="transmembrane region" description="Helical" evidence="7">
    <location>
        <begin position="141"/>
        <end position="165"/>
    </location>
</feature>
<keyword evidence="6 7" id="KW-0472">Membrane</keyword>
<accession>A0ABW0TLT4</accession>
<dbReference type="InterPro" id="IPR010656">
    <property type="entry name" value="DctM"/>
</dbReference>
<evidence type="ECO:0000259" key="8">
    <source>
        <dbReference type="Pfam" id="PF06808"/>
    </source>
</evidence>
<evidence type="ECO:0000256" key="6">
    <source>
        <dbReference type="ARBA" id="ARBA00023136"/>
    </source>
</evidence>
<feature type="transmembrane region" description="Helical" evidence="7">
    <location>
        <begin position="249"/>
        <end position="267"/>
    </location>
</feature>
<proteinExistence type="predicted"/>
<organism evidence="9 10">
    <name type="scientific">Sporosarcina soli</name>
    <dbReference type="NCBI Taxonomy" id="334736"/>
    <lineage>
        <taxon>Bacteria</taxon>
        <taxon>Bacillati</taxon>
        <taxon>Bacillota</taxon>
        <taxon>Bacilli</taxon>
        <taxon>Bacillales</taxon>
        <taxon>Caryophanaceae</taxon>
        <taxon>Sporosarcina</taxon>
    </lineage>
</organism>
<evidence type="ECO:0000313" key="9">
    <source>
        <dbReference type="EMBL" id="MFC5589761.1"/>
    </source>
</evidence>
<comment type="subcellular location">
    <subcellularLocation>
        <location evidence="1">Cell inner membrane</location>
        <topology evidence="1">Multi-pass membrane protein</topology>
    </subcellularLocation>
</comment>
<dbReference type="NCBIfam" id="TIGR00786">
    <property type="entry name" value="dctM"/>
    <property type="match status" value="1"/>
</dbReference>
<sequence length="429" mass="46024">MSPTLIAILGIVLLFVLMLLKMPISFSMFVVGFIGLYMMTSSKAAIGVLTADLWIQLSSYSLSVIPLFILMGEIVFRTGITEKLFQSAYKWVGHFKGGMASTTIVASAGFAAISGSNSATAATMGTMALPELKKYKYDDKLSTGSVAGGGTLGIIIPPSTVLIVIALQTEQSIKDLFLASVIPGILLTVLFLLTVIYICQRNPELGPAGPKASLKERFLSLTGVIPILLLFVFVIGGLFIGWFTPTESGAFGAFGALIIALVMRKLTWKNLVVATSSTLRSSAMVMMLIVGAMLFGRFLTITRLPYNVADWVGSLNVASVFILVAILFIYLIGGALMDAMGFLIISLPIFYPVAMTLGYDPVWFAVILCMVTSMGAITPPVGVNVFVVKGLRKDVPVEKIFMGIVPYVVAYVICVAILTIFPQIVLFVL</sequence>
<reference evidence="10" key="1">
    <citation type="journal article" date="2019" name="Int. J. Syst. Evol. Microbiol.">
        <title>The Global Catalogue of Microorganisms (GCM) 10K type strain sequencing project: providing services to taxonomists for standard genome sequencing and annotation.</title>
        <authorList>
            <consortium name="The Broad Institute Genomics Platform"/>
            <consortium name="The Broad Institute Genome Sequencing Center for Infectious Disease"/>
            <person name="Wu L."/>
            <person name="Ma J."/>
        </authorList>
    </citation>
    <scope>NUCLEOTIDE SEQUENCE [LARGE SCALE GENOMIC DNA]</scope>
    <source>
        <strain evidence="10">CGMCC 4.1434</strain>
    </source>
</reference>
<evidence type="ECO:0000256" key="1">
    <source>
        <dbReference type="ARBA" id="ARBA00004429"/>
    </source>
</evidence>
<dbReference type="Proteomes" id="UP001596109">
    <property type="component" value="Unassembled WGS sequence"/>
</dbReference>
<dbReference type="EMBL" id="JBHSNO010000006">
    <property type="protein sequence ID" value="MFC5589761.1"/>
    <property type="molecule type" value="Genomic_DNA"/>
</dbReference>
<protein>
    <submittedName>
        <fullName evidence="9">TRAP transporter large permease</fullName>
    </submittedName>
</protein>
<feature type="transmembrane region" description="Helical" evidence="7">
    <location>
        <begin position="6"/>
        <end position="39"/>
    </location>
</feature>
<comment type="caution">
    <text evidence="9">The sequence shown here is derived from an EMBL/GenBank/DDBJ whole genome shotgun (WGS) entry which is preliminary data.</text>
</comment>
<evidence type="ECO:0000256" key="5">
    <source>
        <dbReference type="ARBA" id="ARBA00022989"/>
    </source>
</evidence>
<feature type="transmembrane region" description="Helical" evidence="7">
    <location>
        <begin position="218"/>
        <end position="243"/>
    </location>
</feature>
<evidence type="ECO:0000256" key="3">
    <source>
        <dbReference type="ARBA" id="ARBA00022519"/>
    </source>
</evidence>
<dbReference type="InterPro" id="IPR004681">
    <property type="entry name" value="TRAP_DctM"/>
</dbReference>
<name>A0ABW0TLT4_9BACL</name>
<dbReference type="PIRSF" id="PIRSF006066">
    <property type="entry name" value="HI0050"/>
    <property type="match status" value="1"/>
</dbReference>
<feature type="transmembrane region" description="Helical" evidence="7">
    <location>
        <begin position="400"/>
        <end position="428"/>
    </location>
</feature>
<feature type="domain" description="TRAP C4-dicarboxylate transport system permease DctM subunit" evidence="8">
    <location>
        <begin position="11"/>
        <end position="424"/>
    </location>
</feature>
<evidence type="ECO:0000256" key="7">
    <source>
        <dbReference type="SAM" id="Phobius"/>
    </source>
</evidence>
<dbReference type="RefSeq" id="WP_381435137.1">
    <property type="nucleotide sequence ID" value="NZ_JBHSNO010000006.1"/>
</dbReference>
<feature type="transmembrane region" description="Helical" evidence="7">
    <location>
        <begin position="339"/>
        <end position="357"/>
    </location>
</feature>
<dbReference type="PANTHER" id="PTHR33362">
    <property type="entry name" value="SIALIC ACID TRAP TRANSPORTER PERMEASE PROTEIN SIAT-RELATED"/>
    <property type="match status" value="1"/>
</dbReference>
<dbReference type="PANTHER" id="PTHR33362:SF5">
    <property type="entry name" value="C4-DICARBOXYLATE TRAP TRANSPORTER LARGE PERMEASE PROTEIN DCTM"/>
    <property type="match status" value="1"/>
</dbReference>
<keyword evidence="10" id="KW-1185">Reference proteome</keyword>
<evidence type="ECO:0000313" key="10">
    <source>
        <dbReference type="Proteomes" id="UP001596109"/>
    </source>
</evidence>
<feature type="transmembrane region" description="Helical" evidence="7">
    <location>
        <begin position="279"/>
        <end position="299"/>
    </location>
</feature>
<keyword evidence="2" id="KW-1003">Cell membrane</keyword>